<protein>
    <submittedName>
        <fullName evidence="2">Uncharacterized protein</fullName>
    </submittedName>
</protein>
<sequence length="200" mass="21022">MGPLPILTEVPTDVDFTALKADLADDGVAILNPAYKGSEAQLAAVVKDAQAKGIENFKVIVLAHDYKPDTSLRDLGTELARQEGGTMSVLVMSPSQVAGFSTGQLSRYQIEKAQDGHKPTGLVLSNPPAAAKDFVDIADNATFPWAGFTVALVLFVAALAGVARVKTRKRSRAIDAERKAAGLRPDVAAPVDDLSHSSNA</sequence>
<evidence type="ECO:0000256" key="1">
    <source>
        <dbReference type="SAM" id="Phobius"/>
    </source>
</evidence>
<evidence type="ECO:0000313" key="2">
    <source>
        <dbReference type="EMBL" id="MDP0397451.1"/>
    </source>
</evidence>
<name>A0AA90NFI3_9ACTN</name>
<feature type="transmembrane region" description="Helical" evidence="1">
    <location>
        <begin position="143"/>
        <end position="163"/>
    </location>
</feature>
<gene>
    <name evidence="2" type="ORF">Q7X28_05880</name>
</gene>
<dbReference type="InterPro" id="IPR046498">
    <property type="entry name" value="Rv1476-like"/>
</dbReference>
<keyword evidence="1" id="KW-1133">Transmembrane helix</keyword>
<dbReference type="AlphaFoldDB" id="A0AA90NFI3"/>
<keyword evidence="1" id="KW-0812">Transmembrane</keyword>
<dbReference type="Proteomes" id="UP001178281">
    <property type="component" value="Unassembled WGS sequence"/>
</dbReference>
<comment type="caution">
    <text evidence="2">The sequence shown here is derived from an EMBL/GenBank/DDBJ whole genome shotgun (WGS) entry which is preliminary data.</text>
</comment>
<dbReference type="RefSeq" id="WP_305110657.1">
    <property type="nucleotide sequence ID" value="NZ_JAUTIX010000002.1"/>
</dbReference>
<accession>A0AA90NFI3</accession>
<keyword evidence="1" id="KW-0472">Membrane</keyword>
<dbReference type="EMBL" id="JAUTIX010000002">
    <property type="protein sequence ID" value="MDP0397451.1"/>
    <property type="molecule type" value="Genomic_DNA"/>
</dbReference>
<organism evidence="2 3">
    <name type="scientific">Tsukamurella strandjordii</name>
    <dbReference type="NCBI Taxonomy" id="147577"/>
    <lineage>
        <taxon>Bacteria</taxon>
        <taxon>Bacillati</taxon>
        <taxon>Actinomycetota</taxon>
        <taxon>Actinomycetes</taxon>
        <taxon>Mycobacteriales</taxon>
        <taxon>Tsukamurellaceae</taxon>
        <taxon>Tsukamurella</taxon>
    </lineage>
</organism>
<reference evidence="2" key="1">
    <citation type="submission" date="2023-08" db="EMBL/GenBank/DDBJ databases">
        <title>The draft genome of Tsukamurella strandjordii strain 050030.</title>
        <authorList>
            <person name="Zhao F."/>
            <person name="Feng Y."/>
            <person name="Zong Z."/>
        </authorList>
    </citation>
    <scope>NUCLEOTIDE SEQUENCE</scope>
    <source>
        <strain evidence="2">050030</strain>
    </source>
</reference>
<dbReference type="Pfam" id="PF20381">
    <property type="entry name" value="Rv1476"/>
    <property type="match status" value="1"/>
</dbReference>
<keyword evidence="3" id="KW-1185">Reference proteome</keyword>
<proteinExistence type="predicted"/>
<evidence type="ECO:0000313" key="3">
    <source>
        <dbReference type="Proteomes" id="UP001178281"/>
    </source>
</evidence>